<dbReference type="EMBL" id="JACIDK010000002">
    <property type="protein sequence ID" value="MBB3891443.1"/>
    <property type="molecule type" value="Genomic_DNA"/>
</dbReference>
<proteinExistence type="predicted"/>
<evidence type="ECO:0000256" key="1">
    <source>
        <dbReference type="SAM" id="MobiDB-lite"/>
    </source>
</evidence>
<organism evidence="3 4">
    <name type="scientific">Phenylobacterium haematophilum</name>
    <dbReference type="NCBI Taxonomy" id="98513"/>
    <lineage>
        <taxon>Bacteria</taxon>
        <taxon>Pseudomonadati</taxon>
        <taxon>Pseudomonadota</taxon>
        <taxon>Alphaproteobacteria</taxon>
        <taxon>Caulobacterales</taxon>
        <taxon>Caulobacteraceae</taxon>
        <taxon>Phenylobacterium</taxon>
    </lineage>
</organism>
<name>A0A840A1D1_9CAUL</name>
<feature type="domain" description="ParB-like N-terminal" evidence="2">
    <location>
        <begin position="13"/>
        <end position="115"/>
    </location>
</feature>
<dbReference type="RefSeq" id="WP_183772284.1">
    <property type="nucleotide sequence ID" value="NZ_JACIDK010000002.1"/>
</dbReference>
<dbReference type="CDD" id="cd16406">
    <property type="entry name" value="ParB_N_like"/>
    <property type="match status" value="1"/>
</dbReference>
<protein>
    <submittedName>
        <fullName evidence="3">ParB family chromosome partitioning protein</fullName>
    </submittedName>
</protein>
<sequence length="648" mass="70005">MTTNGEIVTGTEIEIPLNKLKKSPRNARKVPHSDAAIEALAASIGAKKLLQKPVVEPERDDAGGLTGFWLVTIGEGRRLALRMLAARGQIKKAHLVPCVIDTEFDPQEISLDENVTRSAMHPADQFDAFRDLNERLGWGAEEIGGRFGVSAHVVRQRLRLATVSPRLMGVYREGGLTLDQLMAFAVSEDHERQEQVYEALSYNRSASFIRQAMTEAKVRAEDRRAVFVGVEAYAEAGGMVLRDLFTEDGGGWLEDVALLDRLVAEKLAAQAQALRDAEGWKWAEAHLDYPSGHGLARVYPVQIERGADDTEKIAAISAEYDALTEQWAAVEDLPQEVEARLAEIDAELDAFGDGYAYLPGDVARGGVFVVLAWDGSVRIERGFIRPEDMAPEPEVEAGEDAVSPEREGDGGAQAEDDEDGGAPLSDRLVAELTAYRSASLRDALAESPETALLCVVHALVLHTFCGAGTASCLDIRSASRALASEVQGVEDSPAGRRISERHDAWARQVPDQPALVWAFVTDLDTDSRMALLAHCVGLSLDAVQGWQRRSLALAHADALAGRLALDMRGDWQADARSYLGRVTKARILDAVAEAVGAEAAERLAGLKKAQMVEAAEGLLAGTGWLPRHLRTEDAAAHDGPDQEAAIAA</sequence>
<dbReference type="Gene3D" id="1.10.10.2830">
    <property type="match status" value="1"/>
</dbReference>
<dbReference type="InterPro" id="IPR003115">
    <property type="entry name" value="ParB_N"/>
</dbReference>
<evidence type="ECO:0000313" key="3">
    <source>
        <dbReference type="EMBL" id="MBB3891443.1"/>
    </source>
</evidence>
<gene>
    <name evidence="3" type="ORF">GGQ61_002160</name>
</gene>
<reference evidence="3 4" key="1">
    <citation type="submission" date="2020-08" db="EMBL/GenBank/DDBJ databases">
        <title>Genomic Encyclopedia of Type Strains, Phase IV (KMG-IV): sequencing the most valuable type-strain genomes for metagenomic binning, comparative biology and taxonomic classification.</title>
        <authorList>
            <person name="Goeker M."/>
        </authorList>
    </citation>
    <scope>NUCLEOTIDE SEQUENCE [LARGE SCALE GENOMIC DNA]</scope>
    <source>
        <strain evidence="3 4">DSM 21793</strain>
    </source>
</reference>
<dbReference type="PANTHER" id="PTHR33375">
    <property type="entry name" value="CHROMOSOME-PARTITIONING PROTEIN PARB-RELATED"/>
    <property type="match status" value="1"/>
</dbReference>
<dbReference type="InterPro" id="IPR036086">
    <property type="entry name" value="ParB/Sulfiredoxin_sf"/>
</dbReference>
<dbReference type="AlphaFoldDB" id="A0A840A1D1"/>
<evidence type="ECO:0000259" key="2">
    <source>
        <dbReference type="SMART" id="SM00470"/>
    </source>
</evidence>
<comment type="caution">
    <text evidence="3">The sequence shown here is derived from an EMBL/GenBank/DDBJ whole genome shotgun (WGS) entry which is preliminary data.</text>
</comment>
<dbReference type="Proteomes" id="UP000530564">
    <property type="component" value="Unassembled WGS sequence"/>
</dbReference>
<feature type="compositionally biased region" description="Acidic residues" evidence="1">
    <location>
        <begin position="389"/>
        <end position="399"/>
    </location>
</feature>
<dbReference type="Gene3D" id="3.90.1530.30">
    <property type="match status" value="1"/>
</dbReference>
<dbReference type="SMART" id="SM00470">
    <property type="entry name" value="ParB"/>
    <property type="match status" value="1"/>
</dbReference>
<dbReference type="PANTHER" id="PTHR33375:SF7">
    <property type="entry name" value="CHROMOSOME 2-PARTITIONING PROTEIN PARB-RELATED"/>
    <property type="match status" value="1"/>
</dbReference>
<dbReference type="SUPFAM" id="SSF109709">
    <property type="entry name" value="KorB DNA-binding domain-like"/>
    <property type="match status" value="1"/>
</dbReference>
<dbReference type="InterPro" id="IPR050336">
    <property type="entry name" value="Chromosome_partition/occlusion"/>
</dbReference>
<feature type="region of interest" description="Disordered" evidence="1">
    <location>
        <begin position="384"/>
        <end position="423"/>
    </location>
</feature>
<evidence type="ECO:0000313" key="4">
    <source>
        <dbReference type="Proteomes" id="UP000530564"/>
    </source>
</evidence>
<dbReference type="SUPFAM" id="SSF110849">
    <property type="entry name" value="ParB/Sulfiredoxin"/>
    <property type="match status" value="1"/>
</dbReference>
<keyword evidence="4" id="KW-1185">Reference proteome</keyword>
<dbReference type="GO" id="GO:0007059">
    <property type="term" value="P:chromosome segregation"/>
    <property type="evidence" value="ECO:0007669"/>
    <property type="project" value="TreeGrafter"/>
</dbReference>
<accession>A0A840A1D1</accession>
<dbReference type="GO" id="GO:0005694">
    <property type="term" value="C:chromosome"/>
    <property type="evidence" value="ECO:0007669"/>
    <property type="project" value="TreeGrafter"/>
</dbReference>